<protein>
    <submittedName>
        <fullName evidence="1">Uncharacterized protein</fullName>
    </submittedName>
</protein>
<evidence type="ECO:0000313" key="2">
    <source>
        <dbReference type="Proteomes" id="UP000176404"/>
    </source>
</evidence>
<dbReference type="AlphaFoldDB" id="A0A1F8B9F6"/>
<proteinExistence type="predicted"/>
<gene>
    <name evidence="1" type="ORF">A2892_01395</name>
</gene>
<organism evidence="1 2">
    <name type="scientific">Candidatus Woesebacteria bacterium RIFCSPLOWO2_01_FULL_39_10b</name>
    <dbReference type="NCBI Taxonomy" id="1802517"/>
    <lineage>
        <taxon>Bacteria</taxon>
        <taxon>Candidatus Woeseibacteriota</taxon>
    </lineage>
</organism>
<dbReference type="STRING" id="1802517.A2892_01395"/>
<evidence type="ECO:0000313" key="1">
    <source>
        <dbReference type="EMBL" id="OGM60684.1"/>
    </source>
</evidence>
<dbReference type="Proteomes" id="UP000176404">
    <property type="component" value="Unassembled WGS sequence"/>
</dbReference>
<dbReference type="EMBL" id="MGHD01000003">
    <property type="protein sequence ID" value="OGM60684.1"/>
    <property type="molecule type" value="Genomic_DNA"/>
</dbReference>
<sequence length="70" mass="7548">MGNAENIASQYPLTGGRLPEGVKIVELDGNGPPVEGQSCSALVDREGEKHLVIVVGPLQDRERTDEFPDF</sequence>
<reference evidence="1 2" key="1">
    <citation type="journal article" date="2016" name="Nat. Commun.">
        <title>Thousands of microbial genomes shed light on interconnected biogeochemical processes in an aquifer system.</title>
        <authorList>
            <person name="Anantharaman K."/>
            <person name="Brown C.T."/>
            <person name="Hug L.A."/>
            <person name="Sharon I."/>
            <person name="Castelle C.J."/>
            <person name="Probst A.J."/>
            <person name="Thomas B.C."/>
            <person name="Singh A."/>
            <person name="Wilkins M.J."/>
            <person name="Karaoz U."/>
            <person name="Brodie E.L."/>
            <person name="Williams K.H."/>
            <person name="Hubbard S.S."/>
            <person name="Banfield J.F."/>
        </authorList>
    </citation>
    <scope>NUCLEOTIDE SEQUENCE [LARGE SCALE GENOMIC DNA]</scope>
</reference>
<accession>A0A1F8B9F6</accession>
<name>A0A1F8B9F6_9BACT</name>
<comment type="caution">
    <text evidence="1">The sequence shown here is derived from an EMBL/GenBank/DDBJ whole genome shotgun (WGS) entry which is preliminary data.</text>
</comment>